<dbReference type="AlphaFoldDB" id="A0A7S9NFK4"/>
<dbReference type="RefSeq" id="WP_107793521.1">
    <property type="nucleotide sequence ID" value="NZ_CP049274.1"/>
</dbReference>
<sequence>MGEKVIAFLSGAVKAYDLLGSFNNHKREPITIQSGFENVGEAFKKVISENVASNTKKQDKQAING</sequence>
<gene>
    <name evidence="1" type="ORF">CVT06_06955</name>
</gene>
<evidence type="ECO:0000313" key="2">
    <source>
        <dbReference type="Proteomes" id="UP000594630"/>
    </source>
</evidence>
<reference evidence="1 2" key="1">
    <citation type="journal article" date="2018" name="Emerg. Microbes Infect.">
        <title>Genomic analysis of oral Campylobacter concisus strains identified a potential bacterial molecular marker associated with active Crohn's disease.</title>
        <authorList>
            <person name="Liu F."/>
            <person name="Ma R."/>
            <person name="Tay C.Y.A."/>
            <person name="Octavia S."/>
            <person name="Lan R."/>
            <person name="Chung H.K.L."/>
            <person name="Riordan S.M."/>
            <person name="Grimm M.C."/>
            <person name="Leong R.W."/>
            <person name="Tanaka M.M."/>
            <person name="Connor S."/>
            <person name="Zhang L."/>
        </authorList>
    </citation>
    <scope>NUCLEOTIDE SEQUENCE [LARGE SCALE GENOMIC DNA]</scope>
    <source>
        <strain evidence="1 2">P10CDO-S2</strain>
    </source>
</reference>
<name>A0A7S9NFK4_9BACT</name>
<organism evidence="1 2">
    <name type="scientific">Campylobacter concisus</name>
    <dbReference type="NCBI Taxonomy" id="199"/>
    <lineage>
        <taxon>Bacteria</taxon>
        <taxon>Pseudomonadati</taxon>
        <taxon>Campylobacterota</taxon>
        <taxon>Epsilonproteobacteria</taxon>
        <taxon>Campylobacterales</taxon>
        <taxon>Campylobacteraceae</taxon>
        <taxon>Campylobacter</taxon>
    </lineage>
</organism>
<dbReference type="Proteomes" id="UP000594630">
    <property type="component" value="Chromosome"/>
</dbReference>
<protein>
    <submittedName>
        <fullName evidence="1">Uncharacterized protein</fullName>
    </submittedName>
</protein>
<evidence type="ECO:0000313" key="1">
    <source>
        <dbReference type="EMBL" id="QPH84827.1"/>
    </source>
</evidence>
<proteinExistence type="predicted"/>
<dbReference type="EMBL" id="CP049274">
    <property type="protein sequence ID" value="QPH84827.1"/>
    <property type="molecule type" value="Genomic_DNA"/>
</dbReference>
<accession>A0A7S9NFK4</accession>